<dbReference type="PROSITE" id="PS50157">
    <property type="entry name" value="ZINC_FINGER_C2H2_2"/>
    <property type="match status" value="1"/>
</dbReference>
<feature type="compositionally biased region" description="Polar residues" evidence="2">
    <location>
        <begin position="26"/>
        <end position="35"/>
    </location>
</feature>
<sequence length="308" mass="34081">MAREGWYRQDSLGQRQSERWDGHTPTFPTAYNSPPSGEEKWPVEFQAMNPYCATDVAQDGTVYGLPDPSPVPDQEAFFATQFYHGVHGDQYTSPLRRFDIDRYNVRTGSMSESLYETYESSPIPFVPGIKEAGSICDGSRHRVDCTDAYTSSDHLNDTDSSRSDQSERGSERGPISGSIGAPSHVVVHGASRVSTSGGHPQFGSSRKIVARGEFVVDEVAQPSAEYTLQCACGLKLKGAHAKGNLGRHQRSKGCTASADSRRVQCPECPQVFWRSDALLNHRRKKHEAPPCRPSRLRRHKGPSRDPMP</sequence>
<dbReference type="EMBL" id="WJXW01000005">
    <property type="protein sequence ID" value="KAF9736127.1"/>
    <property type="molecule type" value="Genomic_DNA"/>
</dbReference>
<keyword evidence="1" id="KW-0862">Zinc</keyword>
<name>A0A9P6GI34_9PLEO</name>
<evidence type="ECO:0000256" key="1">
    <source>
        <dbReference type="PROSITE-ProRule" id="PRU00042"/>
    </source>
</evidence>
<protein>
    <recommendedName>
        <fullName evidence="3">C2H2-type domain-containing protein</fullName>
    </recommendedName>
</protein>
<organism evidence="4 5">
    <name type="scientific">Paraphaeosphaeria minitans</name>
    <dbReference type="NCBI Taxonomy" id="565426"/>
    <lineage>
        <taxon>Eukaryota</taxon>
        <taxon>Fungi</taxon>
        <taxon>Dikarya</taxon>
        <taxon>Ascomycota</taxon>
        <taxon>Pezizomycotina</taxon>
        <taxon>Dothideomycetes</taxon>
        <taxon>Pleosporomycetidae</taxon>
        <taxon>Pleosporales</taxon>
        <taxon>Massarineae</taxon>
        <taxon>Didymosphaeriaceae</taxon>
        <taxon>Paraphaeosphaeria</taxon>
    </lineage>
</organism>
<feature type="region of interest" description="Disordered" evidence="2">
    <location>
        <begin position="282"/>
        <end position="308"/>
    </location>
</feature>
<keyword evidence="1" id="KW-0863">Zinc-finger</keyword>
<dbReference type="GO" id="GO:0008270">
    <property type="term" value="F:zinc ion binding"/>
    <property type="evidence" value="ECO:0007669"/>
    <property type="project" value="UniProtKB-KW"/>
</dbReference>
<evidence type="ECO:0000256" key="2">
    <source>
        <dbReference type="SAM" id="MobiDB-lite"/>
    </source>
</evidence>
<keyword evidence="1" id="KW-0479">Metal-binding</keyword>
<dbReference type="PROSITE" id="PS00028">
    <property type="entry name" value="ZINC_FINGER_C2H2_1"/>
    <property type="match status" value="1"/>
</dbReference>
<evidence type="ECO:0000313" key="4">
    <source>
        <dbReference type="EMBL" id="KAF9736127.1"/>
    </source>
</evidence>
<evidence type="ECO:0000313" key="5">
    <source>
        <dbReference type="Proteomes" id="UP000756921"/>
    </source>
</evidence>
<comment type="caution">
    <text evidence="4">The sequence shown here is derived from an EMBL/GenBank/DDBJ whole genome shotgun (WGS) entry which is preliminary data.</text>
</comment>
<accession>A0A9P6GI34</accession>
<feature type="region of interest" description="Disordered" evidence="2">
    <location>
        <begin position="1"/>
        <end position="40"/>
    </location>
</feature>
<proteinExistence type="predicted"/>
<feature type="domain" description="C2H2-type" evidence="3">
    <location>
        <begin position="263"/>
        <end position="286"/>
    </location>
</feature>
<dbReference type="Gene3D" id="3.30.160.60">
    <property type="entry name" value="Classic Zinc Finger"/>
    <property type="match status" value="1"/>
</dbReference>
<feature type="compositionally biased region" description="Basic and acidic residues" evidence="2">
    <location>
        <begin position="154"/>
        <end position="171"/>
    </location>
</feature>
<keyword evidence="5" id="KW-1185">Reference proteome</keyword>
<dbReference type="AlphaFoldDB" id="A0A9P6GI34"/>
<reference evidence="4" key="1">
    <citation type="journal article" date="2020" name="Mol. Plant Microbe Interact.">
        <title>Genome Sequence of the Biocontrol Agent Coniothyrium minitans strain Conio (IMI 134523).</title>
        <authorList>
            <person name="Patel D."/>
            <person name="Shittu T.A."/>
            <person name="Baroncelli R."/>
            <person name="Muthumeenakshi S."/>
            <person name="Osborne T.H."/>
            <person name="Janganan T.K."/>
            <person name="Sreenivasaprasad S."/>
        </authorList>
    </citation>
    <scope>NUCLEOTIDE SEQUENCE</scope>
    <source>
        <strain evidence="4">Conio</strain>
    </source>
</reference>
<dbReference type="Proteomes" id="UP000756921">
    <property type="component" value="Unassembled WGS sequence"/>
</dbReference>
<dbReference type="OrthoDB" id="6365676at2759"/>
<gene>
    <name evidence="4" type="ORF">PMIN01_06042</name>
</gene>
<dbReference type="InterPro" id="IPR013087">
    <property type="entry name" value="Znf_C2H2_type"/>
</dbReference>
<evidence type="ECO:0000259" key="3">
    <source>
        <dbReference type="PROSITE" id="PS50157"/>
    </source>
</evidence>
<feature type="region of interest" description="Disordered" evidence="2">
    <location>
        <begin position="149"/>
        <end position="182"/>
    </location>
</feature>